<reference evidence="2" key="2">
    <citation type="submission" date="2023-04" db="EMBL/GenBank/DDBJ databases">
        <authorList>
            <person name="Bu L."/>
            <person name="Lu L."/>
            <person name="Laidemitt M.R."/>
            <person name="Zhang S.M."/>
            <person name="Mutuku M."/>
            <person name="Mkoji G."/>
            <person name="Steinauer M."/>
            <person name="Loker E.S."/>
        </authorList>
    </citation>
    <scope>NUCLEOTIDE SEQUENCE</scope>
    <source>
        <strain evidence="2">KasaAsao</strain>
        <tissue evidence="2">Whole Snail</tissue>
    </source>
</reference>
<evidence type="ECO:0000313" key="2">
    <source>
        <dbReference type="EMBL" id="KAK0044800.1"/>
    </source>
</evidence>
<feature type="compositionally biased region" description="Basic and acidic residues" evidence="1">
    <location>
        <begin position="11"/>
        <end position="24"/>
    </location>
</feature>
<name>A0AAD8AYL7_BIOPF</name>
<keyword evidence="3" id="KW-1185">Reference proteome</keyword>
<evidence type="ECO:0000256" key="1">
    <source>
        <dbReference type="SAM" id="MobiDB-lite"/>
    </source>
</evidence>
<protein>
    <submittedName>
        <fullName evidence="2">Uncharacterized protein</fullName>
    </submittedName>
</protein>
<organism evidence="2 3">
    <name type="scientific">Biomphalaria pfeifferi</name>
    <name type="common">Bloodfluke planorb</name>
    <name type="synonym">Freshwater snail</name>
    <dbReference type="NCBI Taxonomy" id="112525"/>
    <lineage>
        <taxon>Eukaryota</taxon>
        <taxon>Metazoa</taxon>
        <taxon>Spiralia</taxon>
        <taxon>Lophotrochozoa</taxon>
        <taxon>Mollusca</taxon>
        <taxon>Gastropoda</taxon>
        <taxon>Heterobranchia</taxon>
        <taxon>Euthyneura</taxon>
        <taxon>Panpulmonata</taxon>
        <taxon>Hygrophila</taxon>
        <taxon>Lymnaeoidea</taxon>
        <taxon>Planorbidae</taxon>
        <taxon>Biomphalaria</taxon>
    </lineage>
</organism>
<accession>A0AAD8AYL7</accession>
<dbReference type="AlphaFoldDB" id="A0AAD8AYL7"/>
<comment type="caution">
    <text evidence="2">The sequence shown here is derived from an EMBL/GenBank/DDBJ whole genome shotgun (WGS) entry which is preliminary data.</text>
</comment>
<feature type="non-terminal residue" evidence="2">
    <location>
        <position position="68"/>
    </location>
</feature>
<evidence type="ECO:0000313" key="3">
    <source>
        <dbReference type="Proteomes" id="UP001233172"/>
    </source>
</evidence>
<reference evidence="2" key="1">
    <citation type="journal article" date="2023" name="PLoS Negl. Trop. Dis.">
        <title>A genome sequence for Biomphalaria pfeifferi, the major vector snail for the human-infecting parasite Schistosoma mansoni.</title>
        <authorList>
            <person name="Bu L."/>
            <person name="Lu L."/>
            <person name="Laidemitt M.R."/>
            <person name="Zhang S.M."/>
            <person name="Mutuku M."/>
            <person name="Mkoji G."/>
            <person name="Steinauer M."/>
            <person name="Loker E.S."/>
        </authorList>
    </citation>
    <scope>NUCLEOTIDE SEQUENCE</scope>
    <source>
        <strain evidence="2">KasaAsao</strain>
    </source>
</reference>
<sequence>MSQLGNNTTESSERPVESDDRQYDIDLSLSGKVVQETDLINMMDIELNSVHHASTSTGDTSASVMGNN</sequence>
<feature type="region of interest" description="Disordered" evidence="1">
    <location>
        <begin position="1"/>
        <end position="24"/>
    </location>
</feature>
<feature type="compositionally biased region" description="Polar residues" evidence="1">
    <location>
        <begin position="1"/>
        <end position="10"/>
    </location>
</feature>
<gene>
    <name evidence="2" type="ORF">Bpfe_025745</name>
</gene>
<dbReference type="EMBL" id="JASAOG010000191">
    <property type="protein sequence ID" value="KAK0044800.1"/>
    <property type="molecule type" value="Genomic_DNA"/>
</dbReference>
<proteinExistence type="predicted"/>
<dbReference type="Proteomes" id="UP001233172">
    <property type="component" value="Unassembled WGS sequence"/>
</dbReference>